<comment type="caution">
    <text evidence="1">The sequence shown here is derived from an EMBL/GenBank/DDBJ whole genome shotgun (WGS) entry which is preliminary data.</text>
</comment>
<organism evidence="1 2">
    <name type="scientific">Citrus sinensis</name>
    <name type="common">Sweet orange</name>
    <name type="synonym">Citrus aurantium var. sinensis</name>
    <dbReference type="NCBI Taxonomy" id="2711"/>
    <lineage>
        <taxon>Eukaryota</taxon>
        <taxon>Viridiplantae</taxon>
        <taxon>Streptophyta</taxon>
        <taxon>Embryophyta</taxon>
        <taxon>Tracheophyta</taxon>
        <taxon>Spermatophyta</taxon>
        <taxon>Magnoliopsida</taxon>
        <taxon>eudicotyledons</taxon>
        <taxon>Gunneridae</taxon>
        <taxon>Pentapetalae</taxon>
        <taxon>rosids</taxon>
        <taxon>malvids</taxon>
        <taxon>Sapindales</taxon>
        <taxon>Rutaceae</taxon>
        <taxon>Aurantioideae</taxon>
        <taxon>Citrus</taxon>
    </lineage>
</organism>
<keyword evidence="1" id="KW-0808">Transferase</keyword>
<proteinExistence type="predicted"/>
<evidence type="ECO:0000313" key="1">
    <source>
        <dbReference type="EMBL" id="KAH9776170.1"/>
    </source>
</evidence>
<accession>A0ACB8LT02</accession>
<evidence type="ECO:0000313" key="2">
    <source>
        <dbReference type="Proteomes" id="UP000829398"/>
    </source>
</evidence>
<keyword evidence="1" id="KW-0418">Kinase</keyword>
<protein>
    <submittedName>
        <fullName evidence="1">Serine/threonine-protein kinase ATM</fullName>
    </submittedName>
</protein>
<gene>
    <name evidence="1" type="ORF">KPL71_006629</name>
</gene>
<dbReference type="EMBL" id="CM039172">
    <property type="protein sequence ID" value="KAH9776170.1"/>
    <property type="molecule type" value="Genomic_DNA"/>
</dbReference>
<dbReference type="Proteomes" id="UP000829398">
    <property type="component" value="Chromosome 3"/>
</dbReference>
<name>A0ACB8LT02_CITSI</name>
<reference evidence="2" key="1">
    <citation type="journal article" date="2023" name="Hortic. Res.">
        <title>A chromosome-level phased genome enabling allele-level studies in sweet orange: a case study on citrus Huanglongbing tolerance.</title>
        <authorList>
            <person name="Wu B."/>
            <person name="Yu Q."/>
            <person name="Deng Z."/>
            <person name="Duan Y."/>
            <person name="Luo F."/>
            <person name="Gmitter F. Jr."/>
        </authorList>
    </citation>
    <scope>NUCLEOTIDE SEQUENCE [LARGE SCALE GENOMIC DNA]</scope>
    <source>
        <strain evidence="2">cv. Valencia</strain>
    </source>
</reference>
<sequence length="2992" mass="340911">MVTSTDLQEIISKLSSDKAKAREEGIKLLCTWLEGERSVAFCKFLGQNTAKLKPNEVPHSDTWPFLITLLMRCISSEISGNKRRPPKIIFAKALRVSVQRAEDVKFSGMLLPLLSAVKMLFSHVLDVLSNVQSFQSEYGIMLRHLLAVRDLLLLFMEKVESSLSDKNNSQYNHKEEVFRHILTLQSLLENPPGDFPETLRDDIVKGFVRIFSFVRDEGKISRKLIECINTYLLKDGPNLGCQSLEIHDAIRHFIYSCWLTTHDRGLKDALYFYARLQLNLTRGADDASSLVEQLQDVIFKELDQTNLPVSSVSRSDGIKDDKIVTLSSSQCGLVELAALVFYRACVNIFKAPSTEKRIRREHAAGSLKEALMKGKWLWNATFRYLIRNYYTRMNKDLFVYWFDGICTSFERILNDANMGHTYDGLLWTLRSLQRLSCVLLLPVSRVEIPSRTSYNLNEACLALKRSDVWENCNRNLFDCGWQLVWNCLMHGLPIFSNVTTVVDAALVLLGSIISCDSINTYLVPQDVWDLQLFKQIPSVSVLYFIACYFSRKGSQGDYRDIFYLRKNLLTSTLSCLNWKDCSKMDDRMVLLLPAAVYALCAGCSPFISCFKWPLLSDSFLNVPEAGVDWVKVDENEHERQLQLFECCVEVLAKIDLGSSSSKDSSQCHQSVRLPRQLRDQLLNEMESYILGVFSNWNTENRSQLEVIFMKREEASSFLSKVSRYLLELLDHAINLMQESHNSFESLRSLGSNNDFNEISSLVTSFRNFIYSPIFFKWGDQDFLDPALYDAVIQSMERVLRVLTSLYEDYSDCLRNPQSQMILSEQSVSGTQLQISCPPSIGSSRIVDMELDVNEDAQNVDILTVNGKIASGISCSAVKWKLDMISLISSFFSISHVTWDILFELMGKECSQEVCEQILYSLCQHPHLSSSAKIRDLVNSMDNMLEIHKLDCFNILTAIDYILRTLLSLETAQKDKLAGSSLKERESEESVWNSDLSFWNVKLNLLVGEAWSTLAEFSHFRSTCSHNTPFFISHHSTTNEKDRGWVLLRGLNFFLSLFECLRHLGALVNKIAEFGLLDWSGRVKLIDCICYFVLVTPQVGQTLIERLLSMLQDPDYRVRLFLARRIGVLFQTWDGHGELFQDICSNFGVVLVVCSNEKLVTAKEALASGPQPRPKMETIIITLMHLALQSESVELEAVFMMCTVSALYPCQRELVNVALDNLSQQLQYTTRWKYLEELLGPILFCWVACGVSLIALVEIRRLFVSDAEPCNFVQYCCHWLLPALVLHADTSNLNWMAKIAREPLADLVKNHFVPIFSISMAWHCSERSDSELGALVLQSSILHLAEISEIERDKLIKKHLVSIVSHIISLASCTSDPAVPYFSRDTIVHAVRTVVDGFLEMQDCPRSAGVVDKINVFRPDRVFMFIVELHYKIAAAVHHRHKCHRLAGVEVLINVLGHRAAVSSASNYLFNLVGQFIGVYALQDQCCRIVSALLKAFRDNPSKEIVNVLGEQLQFLVSKLVACCIPSEANEPSVSRSSQVLSLLLQLTVDSDPSLHDYIRVFFPDFLALDSLIIEAQIELNAWELYECYELEPFPEIDIFDGIRSFHEELCQAYSARDHLLKFVQRACNLPSRLLPWRCLRALHKKLLMRETFQRGVNMEEVVDWHSDHDIVHAVWTLVHMCCSDDASSIRAWVSDFISRVGIGDPHCVVFHLPRDSIYMHACRPINHGSGSASEFNFHLDAGISEELLIAVLKILKKYLMDDSVQIVDMTSQTLRGILSTEKGQRAVMSFDSYERSLLEVHSKGMNVELVEKFLLDLERKFKANGISPEKSTVWETDGKTFETWICPLAYSLIGCCNDVVLRLCQDIVLLKSEVAELLLPSVVVNLAGSKNVDVDLQKLISSQYVKHSGSSAKPRSTSAKARDVVATSNATMTTSWDKLPRHIEILVSAVTQINEPDSLYGIIQSHKLSSQIVTLEHEGNWSKALEYYELQVRSDVMLQMDGNSGALSPHGLPSVHLSPSTSENEMMQRKPYKGLMRSLQQVGCMHVLDMYCKGLTSWKGQFQHDPEFTELQYEAACRTGNWDFSLPYLGANFPSGQNIKSGHFNENLHSCLTALREGDSEEFYRKLKHSKQELVLSVACASEESTEYIYSAIVKLQILCHLGVAWDIRWKSSGESINIYPEKQKIVSEPVIPTVDQVAGFDFQFVCVLEWKENIFWLTDRRRVLLQILSCKDFTMQHLLESASTLRKGFRLSQAAAALHELKFLYTGPGDQCSTVYWLGRLEEAKLLRAQGQHEMAINLAKYISENYESNEEAPDVYRLVGKWLAESRSSNSRIILENYLKPAVSFSEDQRTTDKKSIERQCQTHFHLAHYADALFKSYEERLASNEWQAAMRLRKHKTIELEALIKRLKSSTKGEKTDYSIKIQELQKQLAMDREEAQKLLDDRDNFLGLALEGYKRCLVIGDKYDVRVVFRLVSLWFSLSSRQNVIKNMVDTIDEVQSYKFIPLVYQIASRMGSTKDALGLHNFQFALVSLVKKMAIDHPYHTIFQLLALANGDRIKDKQCSRNSFVVDMDKKLAAENLLEELSSYHGAIIRQMKQMVDVYIKLAELETRREVPVVTATVPIDCTCQYNEGSFPYFKGLAESVMVMNGINAPKVVECFGSDGHKYRQLAKSGNDDLRQDAYSTKVLEFVPSTDPVYVNQLCVNHRGYMLISFKVMEQFFGLVNTFLRNHRDTWKRRLGVRTYKYKCVVTGMQGTYVVKDKRIAFQEVCENFRPVLHYFFLERFLQPAYWFEKRLAYTRSVAASSMVGYIVGLGDRHAMNILIDQATAEVVHIDLGVAFEQGLMLKTPERVPFRLTRDIIDGMGVTGVEGVFRRCCEKTLSVMRTNKEALLTIVEVFIHDPLYKWALSPLKALQRQKEMDDDLETGLEGPEDEYEGNKDAERALIRVKQKLDGYEGGEMRSVHGQVQQLIQDAIDPERFCLMFPGWGAWL</sequence>
<keyword evidence="2" id="KW-1185">Reference proteome</keyword>